<dbReference type="RefSeq" id="WP_262574709.1">
    <property type="nucleotide sequence ID" value="NZ_JAOQJU010000002.1"/>
</dbReference>
<dbReference type="SUPFAM" id="SSF53474">
    <property type="entry name" value="alpha/beta-Hydrolases"/>
    <property type="match status" value="1"/>
</dbReference>
<feature type="domain" description="SLH" evidence="4">
    <location>
        <begin position="161"/>
        <end position="225"/>
    </location>
</feature>
<dbReference type="InterPro" id="IPR036514">
    <property type="entry name" value="SGNH_hydro_sf"/>
</dbReference>
<dbReference type="InterPro" id="IPR001119">
    <property type="entry name" value="SLH_dom"/>
</dbReference>
<dbReference type="PANTHER" id="PTHR48098:SF1">
    <property type="entry name" value="DIACYLGLYCEROL ACYLTRANSFERASE_MYCOLYLTRANSFERASE AG85A"/>
    <property type="match status" value="1"/>
</dbReference>
<dbReference type="Proteomes" id="UP001652431">
    <property type="component" value="Unassembled WGS sequence"/>
</dbReference>
<dbReference type="InterPro" id="IPR013830">
    <property type="entry name" value="SGNH_hydro"/>
</dbReference>
<dbReference type="InterPro" id="IPR000801">
    <property type="entry name" value="Esterase-like"/>
</dbReference>
<evidence type="ECO:0000256" key="2">
    <source>
        <dbReference type="SAM" id="MobiDB-lite"/>
    </source>
</evidence>
<dbReference type="InterPro" id="IPR029058">
    <property type="entry name" value="AB_hydrolase_fold"/>
</dbReference>
<keyword evidence="3" id="KW-0732">Signal</keyword>
<feature type="domain" description="SLH" evidence="4">
    <location>
        <begin position="34"/>
        <end position="93"/>
    </location>
</feature>
<dbReference type="Gene3D" id="3.40.50.1110">
    <property type="entry name" value="SGNH hydrolase"/>
    <property type="match status" value="1"/>
</dbReference>
<feature type="signal peptide" evidence="3">
    <location>
        <begin position="1"/>
        <end position="30"/>
    </location>
</feature>
<dbReference type="EMBL" id="JAOQJU010000002">
    <property type="protein sequence ID" value="MCU6685585.1"/>
    <property type="molecule type" value="Genomic_DNA"/>
</dbReference>
<evidence type="ECO:0000256" key="3">
    <source>
        <dbReference type="SAM" id="SignalP"/>
    </source>
</evidence>
<dbReference type="Pfam" id="PF00395">
    <property type="entry name" value="SLH"/>
    <property type="match status" value="3"/>
</dbReference>
<feature type="domain" description="SLH" evidence="4">
    <location>
        <begin position="94"/>
        <end position="158"/>
    </location>
</feature>
<keyword evidence="6" id="KW-1185">Reference proteome</keyword>
<keyword evidence="1" id="KW-0677">Repeat</keyword>
<evidence type="ECO:0000313" key="5">
    <source>
        <dbReference type="EMBL" id="MCU6685585.1"/>
    </source>
</evidence>
<protein>
    <submittedName>
        <fullName evidence="5">S-layer homology domain-containing protein</fullName>
    </submittedName>
</protein>
<feature type="chain" id="PRO_5045524577" evidence="3">
    <location>
        <begin position="31"/>
        <end position="919"/>
    </location>
</feature>
<comment type="caution">
    <text evidence="5">The sequence shown here is derived from an EMBL/GenBank/DDBJ whole genome shotgun (WGS) entry which is preliminary data.</text>
</comment>
<reference evidence="5 6" key="1">
    <citation type="journal article" date="2021" name="ISME Commun">
        <title>Automated analysis of genomic sequences facilitates high-throughput and comprehensive description of bacteria.</title>
        <authorList>
            <person name="Hitch T.C.A."/>
        </authorList>
    </citation>
    <scope>NUCLEOTIDE SEQUENCE [LARGE SCALE GENOMIC DNA]</scope>
    <source>
        <strain evidence="5 6">Sanger_03</strain>
    </source>
</reference>
<dbReference type="CDD" id="cd00229">
    <property type="entry name" value="SGNH_hydrolase"/>
    <property type="match status" value="1"/>
</dbReference>
<dbReference type="PANTHER" id="PTHR48098">
    <property type="entry name" value="ENTEROCHELIN ESTERASE-RELATED"/>
    <property type="match status" value="1"/>
</dbReference>
<dbReference type="InterPro" id="IPR050583">
    <property type="entry name" value="Mycobacterial_A85_antigen"/>
</dbReference>
<name>A0ABT2RJK1_9FIRM</name>
<evidence type="ECO:0000313" key="6">
    <source>
        <dbReference type="Proteomes" id="UP001652431"/>
    </source>
</evidence>
<sequence>MRIKKIAKKCMAALLLLTMSVGTDSVAAQADRKVSDVFEDVNAGDWYEDYVQYVYNNEIMTGLNNKQFGPNDLLVRAQFAVIVWRMEKSPAMAFEEVFPDVEDEVWYTDAIIWAAEKKIVNGYTDTGYFGPADQINREQMAVMMYRYADYLGYDTETKADFSKFTDADQVDEFADEAIQWAVANKIISGKYEGKVLDPRGNATRAECAAIIQRFIENVVSAAPDDPDPIAPDDPDPIDPDDPNPVDPDDPDPVDPAMTSTEYMQAVRKLVTEKEPNGITDEKAGVDYGDLRKYTYYSTTAQRNTNVNVLLPAGYSEEEEYPVLYVLHGYWGTEDALLDAGDASLRLKQMIGNLTAQGEAEKMIVVFPYIYCSKDQQYCSGLDLQNSLNYDNFINDLTTDLMPYIEENFAVATGRENTAITGFSMGGRESLFIGLTRSDLFGYVGAACPAPGLTPGDDPNFHPGQLKEDKLLFDKEKGEPSLIMVSAAVNDGVVGNAPQNYHTILTENGVDHVWHTVADGDHGGMTIRPHIYNFVRSIFKKSFDVSTEPDENEWDDYKETDSAEMQEFYQNAIYNMGNTYRLRSKIEKAQKGEEVKIAYLGGSITEGVGKDNTCYAKRSYDYFADTFGTGDNVKYINKGLSGTSSVVGLIRAQYDILNDDPDVVFIEFSVNDNASELCKKSFEGLVRQCLSWKSEPAVIIVVNRSKGGNTMQEQMGAIGKNYDVPVLSMDIALTKAFASGLLTTDDYFEDEFHPHDAGNKLISDAIAYYYRQALKTVNRDESYRMPVTSVYGTEYATATLAPPWELADVVNGSFASSDSNYRFPYGWKFVKGSANTPMTFKATGKGIFILFQSKDDETFGNLKVTVNGQTSVISGKRPYTWGGPDADIAYIQNESGTLDVSICMEDVDKEFSIWGIGVIK</sequence>
<dbReference type="PROSITE" id="PS51272">
    <property type="entry name" value="SLH"/>
    <property type="match status" value="3"/>
</dbReference>
<feature type="compositionally biased region" description="Acidic residues" evidence="2">
    <location>
        <begin position="224"/>
        <end position="252"/>
    </location>
</feature>
<proteinExistence type="predicted"/>
<dbReference type="Pfam" id="PF00756">
    <property type="entry name" value="Esterase"/>
    <property type="match status" value="1"/>
</dbReference>
<organism evidence="5 6">
    <name type="scientific">Dorea acetigenes</name>
    <dbReference type="NCBI Taxonomy" id="2981787"/>
    <lineage>
        <taxon>Bacteria</taxon>
        <taxon>Bacillati</taxon>
        <taxon>Bacillota</taxon>
        <taxon>Clostridia</taxon>
        <taxon>Lachnospirales</taxon>
        <taxon>Lachnospiraceae</taxon>
        <taxon>Dorea</taxon>
    </lineage>
</organism>
<feature type="region of interest" description="Disordered" evidence="2">
    <location>
        <begin position="221"/>
        <end position="257"/>
    </location>
</feature>
<evidence type="ECO:0000256" key="1">
    <source>
        <dbReference type="ARBA" id="ARBA00022737"/>
    </source>
</evidence>
<dbReference type="Gene3D" id="3.40.50.1820">
    <property type="entry name" value="alpha/beta hydrolase"/>
    <property type="match status" value="1"/>
</dbReference>
<dbReference type="SUPFAM" id="SSF52266">
    <property type="entry name" value="SGNH hydrolase"/>
    <property type="match status" value="1"/>
</dbReference>
<gene>
    <name evidence="5" type="ORF">OCV99_03265</name>
</gene>
<dbReference type="Pfam" id="PF13472">
    <property type="entry name" value="Lipase_GDSL_2"/>
    <property type="match status" value="1"/>
</dbReference>
<accession>A0ABT2RJK1</accession>
<evidence type="ECO:0000259" key="4">
    <source>
        <dbReference type="PROSITE" id="PS51272"/>
    </source>
</evidence>